<keyword evidence="4" id="KW-0482">Metalloprotease</keyword>
<evidence type="ECO:0008006" key="9">
    <source>
        <dbReference type="Google" id="ProtNLM"/>
    </source>
</evidence>
<keyword evidence="2" id="KW-0645">Protease</keyword>
<organism evidence="8">
    <name type="scientific">marine sediment metagenome</name>
    <dbReference type="NCBI Taxonomy" id="412755"/>
    <lineage>
        <taxon>unclassified sequences</taxon>
        <taxon>metagenomes</taxon>
        <taxon>ecological metagenomes</taxon>
    </lineage>
</organism>
<dbReference type="Pfam" id="PF01523">
    <property type="entry name" value="PmbA_TldD_1st"/>
    <property type="match status" value="1"/>
</dbReference>
<dbReference type="Pfam" id="PF19289">
    <property type="entry name" value="PmbA_TldD_3rd"/>
    <property type="match status" value="1"/>
</dbReference>
<dbReference type="SUPFAM" id="SSF111283">
    <property type="entry name" value="Putative modulator of DNA gyrase, PmbA/TldD"/>
    <property type="match status" value="1"/>
</dbReference>
<evidence type="ECO:0000256" key="2">
    <source>
        <dbReference type="ARBA" id="ARBA00022670"/>
    </source>
</evidence>
<dbReference type="PANTHER" id="PTHR30624:SF10">
    <property type="entry name" value="CONSERVED PROTEIN"/>
    <property type="match status" value="1"/>
</dbReference>
<dbReference type="InterPro" id="IPR045569">
    <property type="entry name" value="Metalloprtase-TldD/E_C"/>
</dbReference>
<dbReference type="PANTHER" id="PTHR30624">
    <property type="entry name" value="UNCHARACTERIZED PROTEIN TLDD AND PMBA"/>
    <property type="match status" value="1"/>
</dbReference>
<dbReference type="AlphaFoldDB" id="A0A0F9NPB2"/>
<dbReference type="FunFam" id="3.30.2290.10:FF:000003">
    <property type="entry name" value="Zinc-dependent protease, TldD/PmbA family"/>
    <property type="match status" value="1"/>
</dbReference>
<keyword evidence="3" id="KW-0378">Hydrolase</keyword>
<name>A0A0F9NPB2_9ZZZZ</name>
<dbReference type="GO" id="GO:0005829">
    <property type="term" value="C:cytosol"/>
    <property type="evidence" value="ECO:0007669"/>
    <property type="project" value="TreeGrafter"/>
</dbReference>
<evidence type="ECO:0000313" key="8">
    <source>
        <dbReference type="EMBL" id="KKN21285.1"/>
    </source>
</evidence>
<dbReference type="Gene3D" id="3.30.2290.10">
    <property type="entry name" value="PmbA/TldD superfamily"/>
    <property type="match status" value="1"/>
</dbReference>
<protein>
    <recommendedName>
        <fullName evidence="9">TldD/PmbA family protein</fullName>
    </recommendedName>
</protein>
<feature type="domain" description="Metalloprotease TldD/E central" evidence="7">
    <location>
        <begin position="121"/>
        <end position="232"/>
    </location>
</feature>
<dbReference type="EMBL" id="LAZR01003160">
    <property type="protein sequence ID" value="KKN21285.1"/>
    <property type="molecule type" value="Genomic_DNA"/>
</dbReference>
<evidence type="ECO:0000259" key="7">
    <source>
        <dbReference type="Pfam" id="PF19290"/>
    </source>
</evidence>
<evidence type="ECO:0000259" key="5">
    <source>
        <dbReference type="Pfam" id="PF01523"/>
    </source>
</evidence>
<dbReference type="Pfam" id="PF19290">
    <property type="entry name" value="PmbA_TldD_2nd"/>
    <property type="match status" value="1"/>
</dbReference>
<dbReference type="InterPro" id="IPR035068">
    <property type="entry name" value="TldD/PmbA_N"/>
</dbReference>
<dbReference type="InterPro" id="IPR002510">
    <property type="entry name" value="Metalloprtase-TldD/E_N"/>
</dbReference>
<evidence type="ECO:0000256" key="4">
    <source>
        <dbReference type="ARBA" id="ARBA00023049"/>
    </source>
</evidence>
<dbReference type="GO" id="GO:0008237">
    <property type="term" value="F:metallopeptidase activity"/>
    <property type="evidence" value="ECO:0007669"/>
    <property type="project" value="UniProtKB-KW"/>
</dbReference>
<evidence type="ECO:0000256" key="1">
    <source>
        <dbReference type="ARBA" id="ARBA00005836"/>
    </source>
</evidence>
<comment type="similarity">
    <text evidence="1">Belongs to the peptidase U62 family.</text>
</comment>
<dbReference type="InterPro" id="IPR045570">
    <property type="entry name" value="Metalloprtase-TldD/E_cen_dom"/>
</dbReference>
<dbReference type="InterPro" id="IPR051463">
    <property type="entry name" value="Peptidase_U62_metallo"/>
</dbReference>
<feature type="domain" description="Metalloprotease TldD/E C-terminal" evidence="6">
    <location>
        <begin position="243"/>
        <end position="482"/>
    </location>
</feature>
<gene>
    <name evidence="8" type="ORF">LCGC14_0926890</name>
</gene>
<proteinExistence type="inferred from homology"/>
<sequence>MVEMNLNYKELTSVALETARSLGAEYADIRLVNQKSESLTVKNSELDELTLSEDLGFGVRMIVNGSWGFASSNNVTKDEITRITKLAYETARASSKLNNTPVVLAPIDIVEDNYETPVEIDPFSLSLEEKVEPLMKAEALLRKNPAVKIGTTSADFYQINKVFASTEGAYITQKLAETGAGMIATALDEGEMQVRSYPNSHRGDFGAAGFEFFKGLDLEGNAERIGEEAAALLNAPQCPPLETEVILDGSQLALQVHESLGHPAELDRVLGTEISYAGGSFLTLDKLSKFKYGSDIVNIYADATIEKALGSFAYDDEGVKAQRTDLIKNGTLVGYLTSRETAGKVNAKPNATMRADSWGSIPLIRMTNINLAPGDVELDELIADTKDGVYLETNKSWSIDDKRLNFQFATEVGWRIKNGRKTELLKNCNYAGITPEFWNNCNAITNDNHWHVWGLPNCGKGQPPQIAHVAHGASPARFSKVKVGVGS</sequence>
<evidence type="ECO:0000259" key="6">
    <source>
        <dbReference type="Pfam" id="PF19289"/>
    </source>
</evidence>
<accession>A0A0F9NPB2</accession>
<dbReference type="InterPro" id="IPR036059">
    <property type="entry name" value="TldD/PmbA_sf"/>
</dbReference>
<comment type="caution">
    <text evidence="8">The sequence shown here is derived from an EMBL/GenBank/DDBJ whole genome shotgun (WGS) entry which is preliminary data.</text>
</comment>
<evidence type="ECO:0000256" key="3">
    <source>
        <dbReference type="ARBA" id="ARBA00022801"/>
    </source>
</evidence>
<dbReference type="GO" id="GO:0006508">
    <property type="term" value="P:proteolysis"/>
    <property type="evidence" value="ECO:0007669"/>
    <property type="project" value="UniProtKB-KW"/>
</dbReference>
<feature type="domain" description="Metalloprotease TldD/E N-terminal" evidence="5">
    <location>
        <begin position="27"/>
        <end position="91"/>
    </location>
</feature>
<reference evidence="8" key="1">
    <citation type="journal article" date="2015" name="Nature">
        <title>Complex archaea that bridge the gap between prokaryotes and eukaryotes.</title>
        <authorList>
            <person name="Spang A."/>
            <person name="Saw J.H."/>
            <person name="Jorgensen S.L."/>
            <person name="Zaremba-Niedzwiedzka K."/>
            <person name="Martijn J."/>
            <person name="Lind A.E."/>
            <person name="van Eijk R."/>
            <person name="Schleper C."/>
            <person name="Guy L."/>
            <person name="Ettema T.J."/>
        </authorList>
    </citation>
    <scope>NUCLEOTIDE SEQUENCE</scope>
</reference>